<sequence>MTNTRRRAPPRANSDDDINRIVILLMMVALVLLCMSGIADIAKKKETPVAPSIEIASMDFTMRNITQTGLIANWDLLIRIPYNLPDDYICLQGDIQASLFYKNIPLVTSSRQRYIDLKSGSAQQLRISVEEDIGGLVGKNIMKDIKEQREVKFGSHLLLTDCRKGTTGVMSYACDETMLRFEPDSETKATKFGNNTTCFNF</sequence>
<dbReference type="PANTHER" id="PTHR31125">
    <property type="entry name" value="F20P5.22 PROTEIN-RELATED"/>
    <property type="match status" value="1"/>
</dbReference>
<keyword evidence="1" id="KW-0472">Membrane</keyword>
<proteinExistence type="predicted"/>
<dbReference type="Proteomes" id="UP000029121">
    <property type="component" value="Unassembled WGS sequence"/>
</dbReference>
<keyword evidence="1" id="KW-1133">Transmembrane helix</keyword>
<evidence type="ECO:0008006" key="4">
    <source>
        <dbReference type="Google" id="ProtNLM"/>
    </source>
</evidence>
<gene>
    <name evidence="2" type="ORF">CARUB_v10022202mg</name>
</gene>
<dbReference type="InterPro" id="IPR009544">
    <property type="entry name" value="DUF1163"/>
</dbReference>
<feature type="transmembrane region" description="Helical" evidence="1">
    <location>
        <begin position="21"/>
        <end position="39"/>
    </location>
</feature>
<dbReference type="PANTHER" id="PTHR31125:SF13">
    <property type="entry name" value="PROTEIN, PUTATIVE (DUF1163)-RELATED"/>
    <property type="match status" value="1"/>
</dbReference>
<dbReference type="KEGG" id="crb:17895698"/>
<keyword evidence="3" id="KW-1185">Reference proteome</keyword>
<dbReference type="AlphaFoldDB" id="R0HXS8"/>
<dbReference type="Pfam" id="PF06651">
    <property type="entry name" value="DUF1163"/>
    <property type="match status" value="1"/>
</dbReference>
<accession>R0HXS8</accession>
<reference evidence="3" key="1">
    <citation type="journal article" date="2013" name="Nat. Genet.">
        <title>The Capsella rubella genome and the genomic consequences of rapid mating system evolution.</title>
        <authorList>
            <person name="Slotte T."/>
            <person name="Hazzouri K.M."/>
            <person name="Agren J.A."/>
            <person name="Koenig D."/>
            <person name="Maumus F."/>
            <person name="Guo Y.L."/>
            <person name="Steige K."/>
            <person name="Platts A.E."/>
            <person name="Escobar J.S."/>
            <person name="Newman L.K."/>
            <person name="Wang W."/>
            <person name="Mandakova T."/>
            <person name="Vello E."/>
            <person name="Smith L.M."/>
            <person name="Henz S.R."/>
            <person name="Steffen J."/>
            <person name="Takuno S."/>
            <person name="Brandvain Y."/>
            <person name="Coop G."/>
            <person name="Andolfatto P."/>
            <person name="Hu T.T."/>
            <person name="Blanchette M."/>
            <person name="Clark R.M."/>
            <person name="Quesneville H."/>
            <person name="Nordborg M."/>
            <person name="Gaut B.S."/>
            <person name="Lysak M.A."/>
            <person name="Jenkins J."/>
            <person name="Grimwood J."/>
            <person name="Chapman J."/>
            <person name="Prochnik S."/>
            <person name="Shu S."/>
            <person name="Rokhsar D."/>
            <person name="Schmutz J."/>
            <person name="Weigel D."/>
            <person name="Wright S.I."/>
        </authorList>
    </citation>
    <scope>NUCLEOTIDE SEQUENCE [LARGE SCALE GENOMIC DNA]</scope>
    <source>
        <strain evidence="3">cv. Monte Gargano</strain>
    </source>
</reference>
<name>R0HXS8_9BRAS</name>
<organism evidence="2 3">
    <name type="scientific">Capsella rubella</name>
    <dbReference type="NCBI Taxonomy" id="81985"/>
    <lineage>
        <taxon>Eukaryota</taxon>
        <taxon>Viridiplantae</taxon>
        <taxon>Streptophyta</taxon>
        <taxon>Embryophyta</taxon>
        <taxon>Tracheophyta</taxon>
        <taxon>Spermatophyta</taxon>
        <taxon>Magnoliopsida</taxon>
        <taxon>eudicotyledons</taxon>
        <taxon>Gunneridae</taxon>
        <taxon>Pentapetalae</taxon>
        <taxon>rosids</taxon>
        <taxon>malvids</taxon>
        <taxon>Brassicales</taxon>
        <taxon>Brassicaceae</taxon>
        <taxon>Camelineae</taxon>
        <taxon>Capsella</taxon>
    </lineage>
</organism>
<evidence type="ECO:0000256" key="1">
    <source>
        <dbReference type="SAM" id="Phobius"/>
    </source>
</evidence>
<protein>
    <recommendedName>
        <fullName evidence="4">Late embryogenesis abundant protein LEA-2 subgroup domain-containing protein</fullName>
    </recommendedName>
</protein>
<evidence type="ECO:0000313" key="2">
    <source>
        <dbReference type="EMBL" id="EOA34639.1"/>
    </source>
</evidence>
<evidence type="ECO:0000313" key="3">
    <source>
        <dbReference type="Proteomes" id="UP000029121"/>
    </source>
</evidence>
<dbReference type="EMBL" id="KB870806">
    <property type="protein sequence ID" value="EOA34639.1"/>
    <property type="molecule type" value="Genomic_DNA"/>
</dbReference>
<keyword evidence="1" id="KW-0812">Transmembrane</keyword>
<dbReference type="OrthoDB" id="1055837at2759"/>